<evidence type="ECO:0000256" key="7">
    <source>
        <dbReference type="SAM" id="MobiDB-lite"/>
    </source>
</evidence>
<comment type="subcellular location">
    <subcellularLocation>
        <location evidence="1">Preautophagosomal structure</location>
    </subcellularLocation>
</comment>
<evidence type="ECO:0000313" key="12">
    <source>
        <dbReference type="Proteomes" id="UP000684084"/>
    </source>
</evidence>
<evidence type="ECO:0000256" key="2">
    <source>
        <dbReference type="ARBA" id="ARBA00010082"/>
    </source>
</evidence>
<dbReference type="GO" id="GO:0000045">
    <property type="term" value="P:autophagosome assembly"/>
    <property type="evidence" value="ECO:0007669"/>
    <property type="project" value="InterPro"/>
</dbReference>
<feature type="domain" description="Atg29 N-terminal" evidence="8">
    <location>
        <begin position="8"/>
        <end position="60"/>
    </location>
</feature>
<feature type="compositionally biased region" description="Polar residues" evidence="7">
    <location>
        <begin position="157"/>
        <end position="178"/>
    </location>
</feature>
<evidence type="ECO:0000313" key="10">
    <source>
        <dbReference type="EMBL" id="PKC03565.1"/>
    </source>
</evidence>
<reference evidence="9" key="3">
    <citation type="submission" date="2020-05" db="EMBL/GenBank/DDBJ databases">
        <authorList>
            <person name="Rincon C."/>
            <person name="Sanders R I."/>
            <person name="Robbins C."/>
            <person name="Chaturvedi A."/>
        </authorList>
    </citation>
    <scope>NUCLEOTIDE SEQUENCE</scope>
    <source>
        <strain evidence="9">CHB12</strain>
    </source>
</reference>
<dbReference type="VEuPathDB" id="FungiDB:FUN_003006"/>
<feature type="region of interest" description="Disordered" evidence="7">
    <location>
        <begin position="203"/>
        <end position="232"/>
    </location>
</feature>
<comment type="caution">
    <text evidence="9">The sequence shown here is derived from an EMBL/GenBank/DDBJ whole genome shotgun (WGS) entry which is preliminary data.</text>
</comment>
<accession>A0A2I1EQJ3</accession>
<feature type="region of interest" description="Disordered" evidence="7">
    <location>
        <begin position="290"/>
        <end position="314"/>
    </location>
</feature>
<feature type="region of interest" description="Disordered" evidence="7">
    <location>
        <begin position="145"/>
        <end position="178"/>
    </location>
</feature>
<evidence type="ECO:0000313" key="9">
    <source>
        <dbReference type="EMBL" id="CAB5362472.1"/>
    </source>
</evidence>
<feature type="region of interest" description="Disordered" evidence="7">
    <location>
        <begin position="120"/>
        <end position="139"/>
    </location>
</feature>
<dbReference type="GO" id="GO:0000407">
    <property type="term" value="C:phagophore assembly site"/>
    <property type="evidence" value="ECO:0007669"/>
    <property type="project" value="UniProtKB-SubCell"/>
</dbReference>
<dbReference type="OrthoDB" id="21072at2759"/>
<evidence type="ECO:0000256" key="6">
    <source>
        <dbReference type="ARBA" id="ARBA00023006"/>
    </source>
</evidence>
<evidence type="ECO:0000256" key="5">
    <source>
        <dbReference type="ARBA" id="ARBA00022927"/>
    </source>
</evidence>
<dbReference type="PANTHER" id="PTHR40012:SF1">
    <property type="entry name" value="AUTOPHAGY-RELATED PROTEIN 29"/>
    <property type="match status" value="1"/>
</dbReference>
<sequence length="437" mass="47471">MSSEQPLHVVIKIPYKRPPGFVEPPSVVWTEEMEQKLWEILTQNKRQSIDWYAASRLLNVPVPYLLRHAAFLYETQLRGVQMQLRRGETLSASTSTGTIGSRNRASSRASLTKVSIFDGDGVVTGHQRPPSATSNASREQYITSRGGYAGSQDMIRTGSNTSLTDGRKQASGSASSSIHAPITQSINEAGLQVQGKNVFAQGQATPTSNISGRQMSPSSSVSTITTDQVTKQSTHITYKPNYSTTLSTIESSSTNECFATPAASVTIPLSRTLSNPLSLEARDLSRSIQNMKIDDDDSDEDNDSKKSEDSSNERLEKLEKLQKQDIAAFLLPNSSSSVIQTDVIGANENNEPISFKVPTIDLAVNLQQQPAKGLRMNIPTAAADSQQSLSANDSSSSFSDIDSLTHSELENAYLEEASNFNGSKTSLYSVRKSTYPS</sequence>
<dbReference type="Proteomes" id="UP000232722">
    <property type="component" value="Unassembled WGS sequence"/>
</dbReference>
<evidence type="ECO:0000259" key="8">
    <source>
        <dbReference type="Pfam" id="PF18388"/>
    </source>
</evidence>
<dbReference type="InterPro" id="IPR039113">
    <property type="entry name" value="ATG29"/>
</dbReference>
<keyword evidence="4" id="KW-0813">Transport</keyword>
<feature type="compositionally biased region" description="Polar residues" evidence="7">
    <location>
        <begin position="130"/>
        <end position="139"/>
    </location>
</feature>
<keyword evidence="5" id="KW-0653">Protein transport</keyword>
<organism evidence="9 12">
    <name type="scientific">Rhizophagus irregularis</name>
    <dbReference type="NCBI Taxonomy" id="588596"/>
    <lineage>
        <taxon>Eukaryota</taxon>
        <taxon>Fungi</taxon>
        <taxon>Fungi incertae sedis</taxon>
        <taxon>Mucoromycota</taxon>
        <taxon>Glomeromycotina</taxon>
        <taxon>Glomeromycetes</taxon>
        <taxon>Glomerales</taxon>
        <taxon>Glomeraceae</taxon>
        <taxon>Rhizophagus</taxon>
    </lineage>
</organism>
<dbReference type="EMBL" id="LLXJ01001162">
    <property type="protein sequence ID" value="PKC03565.1"/>
    <property type="molecule type" value="Genomic_DNA"/>
</dbReference>
<name>A0A2I1EQJ3_9GLOM</name>
<reference evidence="10 11" key="2">
    <citation type="submission" date="2017-09" db="EMBL/GenBank/DDBJ databases">
        <title>Extensive intraspecific genome diversity in a model arbuscular mycorrhizal fungus.</title>
        <authorList>
            <person name="Chen E.C."/>
            <person name="Morin E."/>
            <person name="Beaudet D."/>
            <person name="Noel J."/>
            <person name="Ndikumana S."/>
            <person name="Charron P."/>
            <person name="St-Onge C."/>
            <person name="Giorgi J."/>
            <person name="Grigoriev I.V."/>
            <person name="Roux C."/>
            <person name="Martin F.M."/>
            <person name="Corradi N."/>
        </authorList>
    </citation>
    <scope>NUCLEOTIDE SEQUENCE [LARGE SCALE GENOMIC DNA]</scope>
    <source>
        <strain evidence="10 11">A5</strain>
    </source>
</reference>
<dbReference type="Gene3D" id="1.10.10.2570">
    <property type="match status" value="1"/>
</dbReference>
<keyword evidence="6" id="KW-0072">Autophagy</keyword>
<dbReference type="InterPro" id="IPR039362">
    <property type="entry name" value="ATG29_sf"/>
</dbReference>
<proteinExistence type="inferred from homology"/>
<evidence type="ECO:0000313" key="11">
    <source>
        <dbReference type="Proteomes" id="UP000232722"/>
    </source>
</evidence>
<feature type="compositionally biased region" description="Basic and acidic residues" evidence="7">
    <location>
        <begin position="303"/>
        <end position="314"/>
    </location>
</feature>
<gene>
    <name evidence="9" type="ORF">CHRIB12_LOCUS9106</name>
    <name evidence="10" type="ORF">RhiirA5_423565</name>
</gene>
<dbReference type="PANTHER" id="PTHR40012">
    <property type="entry name" value="AUTOPHAGY-RELATED PROTEIN 29"/>
    <property type="match status" value="1"/>
</dbReference>
<comment type="similarity">
    <text evidence="2">Belongs to the ATG29 family.</text>
</comment>
<protein>
    <recommendedName>
        <fullName evidence="3">Autophagy-related protein 29</fullName>
    </recommendedName>
</protein>
<dbReference type="Proteomes" id="UP000684084">
    <property type="component" value="Unassembled WGS sequence"/>
</dbReference>
<evidence type="ECO:0000256" key="1">
    <source>
        <dbReference type="ARBA" id="ARBA00004329"/>
    </source>
</evidence>
<dbReference type="VEuPathDB" id="FungiDB:RhiirA1_25409"/>
<dbReference type="VEuPathDB" id="FungiDB:RhiirFUN_023918"/>
<evidence type="ECO:0000256" key="3">
    <source>
        <dbReference type="ARBA" id="ARBA00013784"/>
    </source>
</evidence>
<dbReference type="GO" id="GO:0015031">
    <property type="term" value="P:protein transport"/>
    <property type="evidence" value="ECO:0007669"/>
    <property type="project" value="UniProtKB-KW"/>
</dbReference>
<reference evidence="10 11" key="1">
    <citation type="submission" date="2016-04" db="EMBL/GenBank/DDBJ databases">
        <title>Genome analyses suggest a sexual origin of heterokaryosis in a supposedly ancient asexual fungus.</title>
        <authorList>
            <person name="Ropars J."/>
            <person name="Sedzielewska K."/>
            <person name="Noel J."/>
            <person name="Charron P."/>
            <person name="Farinelli L."/>
            <person name="Marton T."/>
            <person name="Kruger M."/>
            <person name="Pelin A."/>
            <person name="Brachmann A."/>
            <person name="Corradi N."/>
        </authorList>
    </citation>
    <scope>NUCLEOTIDE SEQUENCE [LARGE SCALE GENOMIC DNA]</scope>
    <source>
        <strain evidence="10 11">A5</strain>
    </source>
</reference>
<evidence type="ECO:0000256" key="4">
    <source>
        <dbReference type="ARBA" id="ARBA00022448"/>
    </source>
</evidence>
<dbReference type="AlphaFoldDB" id="A0A2I1EQJ3"/>
<dbReference type="EMBL" id="CAGKOT010000017">
    <property type="protein sequence ID" value="CAB5362472.1"/>
    <property type="molecule type" value="Genomic_DNA"/>
</dbReference>
<dbReference type="Pfam" id="PF18388">
    <property type="entry name" value="ATG29_N"/>
    <property type="match status" value="1"/>
</dbReference>
<dbReference type="InterPro" id="IPR040666">
    <property type="entry name" value="Atg29_N"/>
</dbReference>